<organism evidence="1 2">
    <name type="scientific">Gossypium harknessii</name>
    <dbReference type="NCBI Taxonomy" id="34285"/>
    <lineage>
        <taxon>Eukaryota</taxon>
        <taxon>Viridiplantae</taxon>
        <taxon>Streptophyta</taxon>
        <taxon>Embryophyta</taxon>
        <taxon>Tracheophyta</taxon>
        <taxon>Spermatophyta</taxon>
        <taxon>Magnoliopsida</taxon>
        <taxon>eudicotyledons</taxon>
        <taxon>Gunneridae</taxon>
        <taxon>Pentapetalae</taxon>
        <taxon>rosids</taxon>
        <taxon>malvids</taxon>
        <taxon>Malvales</taxon>
        <taxon>Malvaceae</taxon>
        <taxon>Malvoideae</taxon>
        <taxon>Gossypium</taxon>
    </lineage>
</organism>
<dbReference type="PANTHER" id="PTHR31286:SF99">
    <property type="entry name" value="DUF4283 DOMAIN-CONTAINING PROTEIN"/>
    <property type="match status" value="1"/>
</dbReference>
<dbReference type="PANTHER" id="PTHR31286">
    <property type="entry name" value="GLYCINE-RICH CELL WALL STRUCTURAL PROTEIN 1.8-LIKE"/>
    <property type="match status" value="1"/>
</dbReference>
<dbReference type="AlphaFoldDB" id="A0A7J9H0G4"/>
<gene>
    <name evidence="1" type="ORF">Gohar_013570</name>
</gene>
<name>A0A7J9H0G4_9ROSI</name>
<protein>
    <recommendedName>
        <fullName evidence="3">DUF4283 domain-containing protein</fullName>
    </recommendedName>
</protein>
<evidence type="ECO:0008006" key="3">
    <source>
        <dbReference type="Google" id="ProtNLM"/>
    </source>
</evidence>
<keyword evidence="2" id="KW-1185">Reference proteome</keyword>
<accession>A0A7J9H0G4</accession>
<evidence type="ECO:0000313" key="2">
    <source>
        <dbReference type="Proteomes" id="UP000593560"/>
    </source>
</evidence>
<dbReference type="EMBL" id="JABFAD010000007">
    <property type="protein sequence ID" value="MBA0803347.1"/>
    <property type="molecule type" value="Genomic_DNA"/>
</dbReference>
<dbReference type="OrthoDB" id="1926761at2759"/>
<dbReference type="InterPro" id="IPR040256">
    <property type="entry name" value="At4g02000-like"/>
</dbReference>
<proteinExistence type="predicted"/>
<comment type="caution">
    <text evidence="1">The sequence shown here is derived from an EMBL/GenBank/DDBJ whole genome shotgun (WGS) entry which is preliminary data.</text>
</comment>
<reference evidence="1 2" key="1">
    <citation type="journal article" date="2019" name="Genome Biol. Evol.">
        <title>Insights into the evolution of the New World diploid cottons (Gossypium, subgenus Houzingenia) based on genome sequencing.</title>
        <authorList>
            <person name="Grover C.E."/>
            <person name="Arick M.A. 2nd"/>
            <person name="Thrash A."/>
            <person name="Conover J.L."/>
            <person name="Sanders W.S."/>
            <person name="Peterson D.G."/>
            <person name="Frelichowski J.E."/>
            <person name="Scheffler J.A."/>
            <person name="Scheffler B.E."/>
            <person name="Wendel J.F."/>
        </authorList>
    </citation>
    <scope>NUCLEOTIDE SEQUENCE [LARGE SCALE GENOMIC DNA]</scope>
    <source>
        <strain evidence="1">0</strain>
        <tissue evidence="1">Leaf</tissue>
    </source>
</reference>
<evidence type="ECO:0000313" key="1">
    <source>
        <dbReference type="EMBL" id="MBA0803347.1"/>
    </source>
</evidence>
<sequence length="164" mass="18219">MNSLAGVVGRSVKKVWSRLAESPDLDSDDPVADVNDMNVDSEREDEFELLDGDVTKEIVDGISSITFSDRTIFGHYLTVRPWTPSFLTGQLQPQSLLVWIRLPRLPEGMYSKSLLKFIGGVIGLVAKVDKNTENNSKGQFPRLVVYIDLGKPLASKINIDGRIQ</sequence>
<dbReference type="Proteomes" id="UP000593560">
    <property type="component" value="Unassembled WGS sequence"/>
</dbReference>